<dbReference type="PANTHER" id="PTHR21597">
    <property type="entry name" value="THO2 PROTEIN"/>
    <property type="match status" value="1"/>
</dbReference>
<evidence type="ECO:0000313" key="2">
    <source>
        <dbReference type="Proteomes" id="UP001341840"/>
    </source>
</evidence>
<comment type="caution">
    <text evidence="1">The sequence shown here is derived from an EMBL/GenBank/DDBJ whole genome shotgun (WGS) entry which is preliminary data.</text>
</comment>
<dbReference type="EMBL" id="JASCZI010120855">
    <property type="protein sequence ID" value="MED6155998.1"/>
    <property type="molecule type" value="Genomic_DNA"/>
</dbReference>
<organism evidence="1 2">
    <name type="scientific">Stylosanthes scabra</name>
    <dbReference type="NCBI Taxonomy" id="79078"/>
    <lineage>
        <taxon>Eukaryota</taxon>
        <taxon>Viridiplantae</taxon>
        <taxon>Streptophyta</taxon>
        <taxon>Embryophyta</taxon>
        <taxon>Tracheophyta</taxon>
        <taxon>Spermatophyta</taxon>
        <taxon>Magnoliopsida</taxon>
        <taxon>eudicotyledons</taxon>
        <taxon>Gunneridae</taxon>
        <taxon>Pentapetalae</taxon>
        <taxon>rosids</taxon>
        <taxon>fabids</taxon>
        <taxon>Fabales</taxon>
        <taxon>Fabaceae</taxon>
        <taxon>Papilionoideae</taxon>
        <taxon>50 kb inversion clade</taxon>
        <taxon>dalbergioids sensu lato</taxon>
        <taxon>Dalbergieae</taxon>
        <taxon>Pterocarpus clade</taxon>
        <taxon>Stylosanthes</taxon>
    </lineage>
</organism>
<dbReference type="PANTHER" id="PTHR21597:SF0">
    <property type="entry name" value="THO COMPLEX SUBUNIT 2"/>
    <property type="match status" value="1"/>
</dbReference>
<proteinExistence type="predicted"/>
<accession>A0ABU6U833</accession>
<evidence type="ECO:0000313" key="1">
    <source>
        <dbReference type="EMBL" id="MED6155998.1"/>
    </source>
</evidence>
<keyword evidence="2" id="KW-1185">Reference proteome</keyword>
<name>A0ABU6U833_9FABA</name>
<sequence>MSLPPIECIYVTEDCIREWKSGNPALKVSEPVPSLRFLYELCWTMVRGELPFQKCKVALDSVIFSDRPPTEKLASNFADIVTQMAQDDFSDDYSQMVIPRLRICGLEVTWRGHGFKPGNNLHGNNYLLLSPPGGGGRSKQWAAL</sequence>
<protein>
    <submittedName>
        <fullName evidence="1">THO complex subunit 2</fullName>
    </submittedName>
</protein>
<dbReference type="Proteomes" id="UP001341840">
    <property type="component" value="Unassembled WGS sequence"/>
</dbReference>
<reference evidence="1 2" key="1">
    <citation type="journal article" date="2023" name="Plants (Basel)">
        <title>Bridging the Gap: Combining Genomics and Transcriptomics Approaches to Understand Stylosanthes scabra, an Orphan Legume from the Brazilian Caatinga.</title>
        <authorList>
            <person name="Ferreira-Neto J.R.C."/>
            <person name="da Silva M.D."/>
            <person name="Binneck E."/>
            <person name="de Melo N.F."/>
            <person name="da Silva R.H."/>
            <person name="de Melo A.L.T.M."/>
            <person name="Pandolfi V."/>
            <person name="Bustamante F.O."/>
            <person name="Brasileiro-Vidal A.C."/>
            <person name="Benko-Iseppon A.M."/>
        </authorList>
    </citation>
    <scope>NUCLEOTIDE SEQUENCE [LARGE SCALE GENOMIC DNA]</scope>
    <source>
        <tissue evidence="1">Leaves</tissue>
    </source>
</reference>
<dbReference type="InterPro" id="IPR040007">
    <property type="entry name" value="Tho2"/>
</dbReference>
<gene>
    <name evidence="1" type="primary">THO2_2</name>
    <name evidence="1" type="ORF">PIB30_010930</name>
</gene>